<evidence type="ECO:0000256" key="1">
    <source>
        <dbReference type="ARBA" id="ARBA00004141"/>
    </source>
</evidence>
<feature type="transmembrane region" description="Helical" evidence="5">
    <location>
        <begin position="115"/>
        <end position="148"/>
    </location>
</feature>
<dbReference type="Proteomes" id="UP000813420">
    <property type="component" value="Unassembled WGS sequence"/>
</dbReference>
<organism evidence="7 8">
    <name type="scientific">Merdimonas faecis</name>
    <dbReference type="NCBI Taxonomy" id="1653435"/>
    <lineage>
        <taxon>Bacteria</taxon>
        <taxon>Bacillati</taxon>
        <taxon>Bacillota</taxon>
        <taxon>Clostridia</taxon>
        <taxon>Lachnospirales</taxon>
        <taxon>Lachnospiraceae</taxon>
        <taxon>Merdimonas</taxon>
    </lineage>
</organism>
<keyword evidence="3 5" id="KW-1133">Transmembrane helix</keyword>
<evidence type="ECO:0000256" key="5">
    <source>
        <dbReference type="SAM" id="Phobius"/>
    </source>
</evidence>
<dbReference type="RefSeq" id="WP_277271636.1">
    <property type="nucleotide sequence ID" value="NZ_DYXE01000026.1"/>
</dbReference>
<accession>A0A9D3AIA0</accession>
<dbReference type="Pfam" id="PF09685">
    <property type="entry name" value="MamF_MmsF"/>
    <property type="match status" value="1"/>
</dbReference>
<protein>
    <submittedName>
        <fullName evidence="7">Zinc-ribbon domain-containing protein</fullName>
    </submittedName>
</protein>
<dbReference type="InterPro" id="IPR019109">
    <property type="entry name" value="MamF_MmsF"/>
</dbReference>
<gene>
    <name evidence="7" type="ORF">K8V39_02545</name>
</gene>
<evidence type="ECO:0000256" key="3">
    <source>
        <dbReference type="ARBA" id="ARBA00022989"/>
    </source>
</evidence>
<comment type="subcellular location">
    <subcellularLocation>
        <location evidence="1">Membrane</location>
        <topology evidence="1">Multi-pass membrane protein</topology>
    </subcellularLocation>
</comment>
<keyword evidence="2 5" id="KW-0812">Transmembrane</keyword>
<sequence length="168" mass="18620">MKYCIKCGEKVNDDAQFCPGCGAKIPEGTEEKKQSYDGQQEQYTYQSAGGPEYFHSEDVRQNKAMGVLSYIGILVLIPLLAGNKQSEYVRFHLNQGAVLFIISAIVNILDEHGFFGISLFHLIDFGIFGLVLDLLNLILFIMMIIGIVSACRGTKVELPVIGQIKLVK</sequence>
<evidence type="ECO:0000313" key="8">
    <source>
        <dbReference type="Proteomes" id="UP000813420"/>
    </source>
</evidence>
<feature type="transmembrane region" description="Helical" evidence="5">
    <location>
        <begin position="64"/>
        <end position="81"/>
    </location>
</feature>
<reference evidence="7" key="2">
    <citation type="submission" date="2021-09" db="EMBL/GenBank/DDBJ databases">
        <authorList>
            <person name="Gilroy R."/>
        </authorList>
    </citation>
    <scope>NUCLEOTIDE SEQUENCE</scope>
    <source>
        <strain evidence="7">USAMLcec4-12693</strain>
    </source>
</reference>
<evidence type="ECO:0000256" key="4">
    <source>
        <dbReference type="ARBA" id="ARBA00023136"/>
    </source>
</evidence>
<proteinExistence type="predicted"/>
<dbReference type="AlphaFoldDB" id="A0A9D3AIA0"/>
<dbReference type="EMBL" id="DYXE01000026">
    <property type="protein sequence ID" value="HJH49125.1"/>
    <property type="molecule type" value="Genomic_DNA"/>
</dbReference>
<evidence type="ECO:0000256" key="2">
    <source>
        <dbReference type="ARBA" id="ARBA00022692"/>
    </source>
</evidence>
<evidence type="ECO:0000259" key="6">
    <source>
        <dbReference type="Pfam" id="PF13240"/>
    </source>
</evidence>
<comment type="caution">
    <text evidence="7">The sequence shown here is derived from an EMBL/GenBank/DDBJ whole genome shotgun (WGS) entry which is preliminary data.</text>
</comment>
<dbReference type="Pfam" id="PF13240">
    <property type="entry name" value="Zn_Ribbon_1"/>
    <property type="match status" value="1"/>
</dbReference>
<evidence type="ECO:0000313" key="7">
    <source>
        <dbReference type="EMBL" id="HJH49125.1"/>
    </source>
</evidence>
<name>A0A9D3AIA0_9FIRM</name>
<dbReference type="InterPro" id="IPR026870">
    <property type="entry name" value="Zinc_ribbon_dom"/>
</dbReference>
<feature type="transmembrane region" description="Helical" evidence="5">
    <location>
        <begin position="93"/>
        <end position="109"/>
    </location>
</feature>
<feature type="domain" description="Zinc-ribbon" evidence="6">
    <location>
        <begin position="3"/>
        <end position="25"/>
    </location>
</feature>
<keyword evidence="4 5" id="KW-0472">Membrane</keyword>
<reference evidence="7" key="1">
    <citation type="journal article" date="2021" name="PeerJ">
        <title>Extensive microbial diversity within the chicken gut microbiome revealed by metagenomics and culture.</title>
        <authorList>
            <person name="Gilroy R."/>
            <person name="Ravi A."/>
            <person name="Getino M."/>
            <person name="Pursley I."/>
            <person name="Horton D.L."/>
            <person name="Alikhan N.F."/>
            <person name="Baker D."/>
            <person name="Gharbi K."/>
            <person name="Hall N."/>
            <person name="Watson M."/>
            <person name="Adriaenssens E.M."/>
            <person name="Foster-Nyarko E."/>
            <person name="Jarju S."/>
            <person name="Secka A."/>
            <person name="Antonio M."/>
            <person name="Oren A."/>
            <person name="Chaudhuri R.R."/>
            <person name="La Ragione R."/>
            <person name="Hildebrand F."/>
            <person name="Pallen M.J."/>
        </authorList>
    </citation>
    <scope>NUCLEOTIDE SEQUENCE</scope>
    <source>
        <strain evidence="7">USAMLcec4-12693</strain>
    </source>
</reference>